<keyword evidence="2 4" id="KW-0479">Metal-binding</keyword>
<gene>
    <name evidence="8" type="ORF">RIdsm_03383</name>
    <name evidence="7" type="ORF">XM52_14020</name>
</gene>
<evidence type="ECO:0000313" key="7">
    <source>
        <dbReference type="EMBL" id="KRS17190.1"/>
    </source>
</evidence>
<dbReference type="KEGG" id="rid:RIdsm_03383"/>
<evidence type="ECO:0000256" key="3">
    <source>
        <dbReference type="ARBA" id="ARBA00023004"/>
    </source>
</evidence>
<organism evidence="7 9">
    <name type="scientific">Roseovarius indicus</name>
    <dbReference type="NCBI Taxonomy" id="540747"/>
    <lineage>
        <taxon>Bacteria</taxon>
        <taxon>Pseudomonadati</taxon>
        <taxon>Pseudomonadota</taxon>
        <taxon>Alphaproteobacteria</taxon>
        <taxon>Rhodobacterales</taxon>
        <taxon>Roseobacteraceae</taxon>
        <taxon>Roseovarius</taxon>
    </lineage>
</organism>
<dbReference type="OrthoDB" id="335174at2"/>
<keyword evidence="9" id="KW-1185">Reference proteome</keyword>
<dbReference type="GO" id="GO:0046872">
    <property type="term" value="F:metal ion binding"/>
    <property type="evidence" value="ECO:0007669"/>
    <property type="project" value="UniProtKB-KW"/>
</dbReference>
<dbReference type="PROSITE" id="PS51007">
    <property type="entry name" value="CYTC"/>
    <property type="match status" value="1"/>
</dbReference>
<name>A0A0T5P7R7_9RHOB</name>
<dbReference type="Proteomes" id="UP000325785">
    <property type="component" value="Chromosome"/>
</dbReference>
<evidence type="ECO:0000256" key="4">
    <source>
        <dbReference type="PROSITE-ProRule" id="PRU00433"/>
    </source>
</evidence>
<dbReference type="InterPro" id="IPR009056">
    <property type="entry name" value="Cyt_c-like_dom"/>
</dbReference>
<evidence type="ECO:0000259" key="6">
    <source>
        <dbReference type="PROSITE" id="PS51007"/>
    </source>
</evidence>
<dbReference type="Gene3D" id="1.10.760.10">
    <property type="entry name" value="Cytochrome c-like domain"/>
    <property type="match status" value="1"/>
</dbReference>
<feature type="signal peptide" evidence="5">
    <location>
        <begin position="1"/>
        <end position="20"/>
    </location>
</feature>
<keyword evidence="5" id="KW-0732">Signal</keyword>
<dbReference type="InterPro" id="IPR036909">
    <property type="entry name" value="Cyt_c-like_dom_sf"/>
</dbReference>
<feature type="domain" description="Cytochrome c" evidence="6">
    <location>
        <begin position="21"/>
        <end position="132"/>
    </location>
</feature>
<proteinExistence type="predicted"/>
<evidence type="ECO:0000313" key="10">
    <source>
        <dbReference type="Proteomes" id="UP000325785"/>
    </source>
</evidence>
<dbReference type="AlphaFoldDB" id="A0A0T5P7R7"/>
<dbReference type="EMBL" id="LAXI01000008">
    <property type="protein sequence ID" value="KRS17190.1"/>
    <property type="molecule type" value="Genomic_DNA"/>
</dbReference>
<evidence type="ECO:0000256" key="2">
    <source>
        <dbReference type="ARBA" id="ARBA00022723"/>
    </source>
</evidence>
<dbReference type="Pfam" id="PF00034">
    <property type="entry name" value="Cytochrom_C"/>
    <property type="match status" value="1"/>
</dbReference>
<evidence type="ECO:0000256" key="5">
    <source>
        <dbReference type="SAM" id="SignalP"/>
    </source>
</evidence>
<dbReference type="STRING" id="540747.SAMN04488031_108213"/>
<reference evidence="8 10" key="2">
    <citation type="submission" date="2018-08" db="EMBL/GenBank/DDBJ databases">
        <title>Genetic Globetrotter - A new plasmid hitch-hiking vast phylogenetic and geographic distances.</title>
        <authorList>
            <person name="Vollmers J."/>
            <person name="Petersen J."/>
        </authorList>
    </citation>
    <scope>NUCLEOTIDE SEQUENCE [LARGE SCALE GENOMIC DNA]</scope>
    <source>
        <strain evidence="8 10">DSM 26383</strain>
    </source>
</reference>
<protein>
    <submittedName>
        <fullName evidence="7 8">Cytochrome C</fullName>
    </submittedName>
</protein>
<evidence type="ECO:0000256" key="1">
    <source>
        <dbReference type="ARBA" id="ARBA00022617"/>
    </source>
</evidence>
<dbReference type="Proteomes" id="UP000051401">
    <property type="component" value="Unassembled WGS sequence"/>
</dbReference>
<feature type="chain" id="PRO_5010437443" evidence="5">
    <location>
        <begin position="21"/>
        <end position="134"/>
    </location>
</feature>
<reference evidence="7 9" key="1">
    <citation type="submission" date="2015-04" db="EMBL/GenBank/DDBJ databases">
        <title>The draft genome sequence of Roseovarius indicus B108T.</title>
        <authorList>
            <person name="Li G."/>
            <person name="Lai Q."/>
            <person name="Shao Z."/>
            <person name="Yan P."/>
        </authorList>
    </citation>
    <scope>NUCLEOTIDE SEQUENCE [LARGE SCALE GENOMIC DNA]</scope>
    <source>
        <strain evidence="7 9">B108</strain>
    </source>
</reference>
<evidence type="ECO:0000313" key="9">
    <source>
        <dbReference type="Proteomes" id="UP000051401"/>
    </source>
</evidence>
<evidence type="ECO:0000313" key="8">
    <source>
        <dbReference type="EMBL" id="QEW27567.1"/>
    </source>
</evidence>
<dbReference type="EMBL" id="CP031598">
    <property type="protein sequence ID" value="QEW27567.1"/>
    <property type="molecule type" value="Genomic_DNA"/>
</dbReference>
<sequence length="134" mass="14304">MRKTAFGLLAMALLAAPALAEDAGKGRETYWRYCASCHGENGDGTGPMRAVLTVQPKDLTQLADENDGVFPLDRVIQRIDGRDPLVSHGSQMPVYGNFFDEGGEATLTAEDGTEIETSGAVADLIAYLKVLQDG</sequence>
<dbReference type="RefSeq" id="WP_057816771.1">
    <property type="nucleotide sequence ID" value="NZ_CP031598.1"/>
</dbReference>
<dbReference type="GO" id="GO:0009055">
    <property type="term" value="F:electron transfer activity"/>
    <property type="evidence" value="ECO:0007669"/>
    <property type="project" value="InterPro"/>
</dbReference>
<accession>A0A0T5P7R7</accession>
<keyword evidence="3 4" id="KW-0408">Iron</keyword>
<dbReference type="PATRIC" id="fig|540747.5.peg.5869"/>
<keyword evidence="1 4" id="KW-0349">Heme</keyword>
<dbReference type="GO" id="GO:0020037">
    <property type="term" value="F:heme binding"/>
    <property type="evidence" value="ECO:0007669"/>
    <property type="project" value="InterPro"/>
</dbReference>
<dbReference type="SUPFAM" id="SSF46626">
    <property type="entry name" value="Cytochrome c"/>
    <property type="match status" value="1"/>
</dbReference>